<organism evidence="1 2">
    <name type="scientific">Intestinibaculum porci</name>
    <dbReference type="NCBI Taxonomy" id="2487118"/>
    <lineage>
        <taxon>Bacteria</taxon>
        <taxon>Bacillati</taxon>
        <taxon>Bacillota</taxon>
        <taxon>Erysipelotrichia</taxon>
        <taxon>Erysipelotrichales</taxon>
        <taxon>Erysipelotrichaceae</taxon>
        <taxon>Intestinibaculum</taxon>
    </lineage>
</organism>
<accession>A0A3G9JXW4</accession>
<name>A0A3G9JXW4_9FIRM</name>
<dbReference type="AlphaFoldDB" id="A0A3G9JXW4"/>
<dbReference type="Proteomes" id="UP000268059">
    <property type="component" value="Chromosome"/>
</dbReference>
<proteinExistence type="predicted"/>
<dbReference type="InParanoid" id="A0A3G9JXW4"/>
<protein>
    <submittedName>
        <fullName evidence="1">Uncharacterized protein</fullName>
    </submittedName>
</protein>
<evidence type="ECO:0000313" key="1">
    <source>
        <dbReference type="EMBL" id="BBH27829.1"/>
    </source>
</evidence>
<evidence type="ECO:0000313" key="2">
    <source>
        <dbReference type="Proteomes" id="UP000268059"/>
    </source>
</evidence>
<sequence length="87" mass="10459">MQEFIERRLYKRYVTVISVNRKDGSLVPIYIIWEDGTRYKIDQIIKIINAKASEVGGVGKMYQVRIGRHIRNLFYEKNRWFVESHKP</sequence>
<dbReference type="RefSeq" id="WP_125120522.1">
    <property type="nucleotide sequence ID" value="NZ_JAQYAJ010000087.1"/>
</dbReference>
<gene>
    <name evidence="1" type="ORF">SG0102_27630</name>
</gene>
<dbReference type="OrthoDB" id="1683857at2"/>
<dbReference type="EMBL" id="AP019309">
    <property type="protein sequence ID" value="BBH27829.1"/>
    <property type="molecule type" value="Genomic_DNA"/>
</dbReference>
<dbReference type="KEGG" id="ebm:SG0102_27630"/>
<reference evidence="1 2" key="1">
    <citation type="submission" date="2018-11" db="EMBL/GenBank/DDBJ databases">
        <title>Novel Erysipelotrichaceae bacterium isolated from small intestine of a swine.</title>
        <authorList>
            <person name="Kim J.S."/>
            <person name="Choe H."/>
            <person name="Lee Y.R."/>
            <person name="Kim K.M."/>
            <person name="Park D.S."/>
        </authorList>
    </citation>
    <scope>NUCLEOTIDE SEQUENCE [LARGE SCALE GENOMIC DNA]</scope>
    <source>
        <strain evidence="1 2">SG0102</strain>
    </source>
</reference>
<keyword evidence="2" id="KW-1185">Reference proteome</keyword>